<comment type="subcellular location">
    <subcellularLocation>
        <location evidence="1">Cell membrane</location>
        <topology evidence="1">Multi-pass membrane protein</topology>
    </subcellularLocation>
</comment>
<protein>
    <recommendedName>
        <fullName evidence="4">Capsular polysaccharide biosynthesis protein CpsC</fullName>
    </recommendedName>
</protein>
<keyword evidence="6 13" id="KW-0812">Transmembrane</keyword>
<comment type="pathway">
    <text evidence="2">Capsule biogenesis; capsule polysaccharide biosynthesis.</text>
</comment>
<evidence type="ECO:0000256" key="12">
    <source>
        <dbReference type="SAM" id="MobiDB-lite"/>
    </source>
</evidence>
<dbReference type="AlphaFoldDB" id="A0A0R2C8N4"/>
<gene>
    <name evidence="15" type="ORF">FD19_GL001174</name>
</gene>
<evidence type="ECO:0000256" key="1">
    <source>
        <dbReference type="ARBA" id="ARBA00004651"/>
    </source>
</evidence>
<evidence type="ECO:0000256" key="10">
    <source>
        <dbReference type="ARBA" id="ARBA00023169"/>
    </source>
</evidence>
<feature type="compositionally biased region" description="Basic residues" evidence="12">
    <location>
        <begin position="297"/>
        <end position="306"/>
    </location>
</feature>
<comment type="caution">
    <text evidence="15">The sequence shown here is derived from an EMBL/GenBank/DDBJ whole genome shotgun (WGS) entry which is preliminary data.</text>
</comment>
<keyword evidence="10" id="KW-0270">Exopolysaccharide synthesis</keyword>
<keyword evidence="9 13" id="KW-0472">Membrane</keyword>
<feature type="domain" description="Polysaccharide chain length determinant N-terminal" evidence="14">
    <location>
        <begin position="2"/>
        <end position="75"/>
    </location>
</feature>
<evidence type="ECO:0000256" key="4">
    <source>
        <dbReference type="ARBA" id="ARBA00020739"/>
    </source>
</evidence>
<dbReference type="InterPro" id="IPR003856">
    <property type="entry name" value="LPS_length_determ_N"/>
</dbReference>
<sequence>MIVLAIVGGLVAFIGAKVLITPKYTASTTMLVNRAADSTDANTQYTAQQADVQLITTYKGILTSPTILDTVAKNLTQPRKVMTKKPTKAVYGRKYNSYTDSYSSYLKTKAKPAEYKLVPAKYQDITGSDLTDMVSVTNETNSQLFTVNVENTSATEARDIANEIASVFRIKISKIMSVKNVTIMSRATADYTPTSPNLKLLALIGVVLGIIIGFAWGFVREVTDRTIKSLDFITDDLGLTNLGIVNYVHKMKSIDAAKASSTVANKRIDSDRLAPRGTTPAAVTSDETDLTRESLTRSRRSGSRRI</sequence>
<evidence type="ECO:0000256" key="9">
    <source>
        <dbReference type="ARBA" id="ARBA00023136"/>
    </source>
</evidence>
<dbReference type="PANTHER" id="PTHR32309:SF13">
    <property type="entry name" value="FERRIC ENTEROBACTIN TRANSPORT PROTEIN FEPE"/>
    <property type="match status" value="1"/>
</dbReference>
<proteinExistence type="inferred from homology"/>
<keyword evidence="16" id="KW-1185">Reference proteome</keyword>
<evidence type="ECO:0000256" key="7">
    <source>
        <dbReference type="ARBA" id="ARBA00022903"/>
    </source>
</evidence>
<dbReference type="STRING" id="1423810.FD19_GL001174"/>
<evidence type="ECO:0000256" key="8">
    <source>
        <dbReference type="ARBA" id="ARBA00022989"/>
    </source>
</evidence>
<comment type="similarity">
    <text evidence="3">Belongs to the CpsC/CapA family.</text>
</comment>
<evidence type="ECO:0000313" key="16">
    <source>
        <dbReference type="Proteomes" id="UP000051789"/>
    </source>
</evidence>
<name>A0A0R2C8N4_9LACO</name>
<evidence type="ECO:0000256" key="11">
    <source>
        <dbReference type="ARBA" id="ARBA00045736"/>
    </source>
</evidence>
<keyword evidence="7" id="KW-0972">Capsule biogenesis/degradation</keyword>
<dbReference type="GO" id="GO:0000271">
    <property type="term" value="P:polysaccharide biosynthetic process"/>
    <property type="evidence" value="ECO:0007669"/>
    <property type="project" value="UniProtKB-KW"/>
</dbReference>
<evidence type="ECO:0000256" key="13">
    <source>
        <dbReference type="SAM" id="Phobius"/>
    </source>
</evidence>
<feature type="transmembrane region" description="Helical" evidence="13">
    <location>
        <begin position="200"/>
        <end position="219"/>
    </location>
</feature>
<dbReference type="Proteomes" id="UP000051789">
    <property type="component" value="Unassembled WGS sequence"/>
</dbReference>
<comment type="function">
    <text evidence="11">Required for CpsD phosphorylation. Involved in the regulation of capsular polysaccharide biosynthesis. May be part of a complex that directs the coordinated polymerization and export to the cell surface of the capsular polysaccharide.</text>
</comment>
<keyword evidence="8 13" id="KW-1133">Transmembrane helix</keyword>
<feature type="region of interest" description="Disordered" evidence="12">
    <location>
        <begin position="268"/>
        <end position="306"/>
    </location>
</feature>
<keyword evidence="5" id="KW-1003">Cell membrane</keyword>
<dbReference type="InterPro" id="IPR050445">
    <property type="entry name" value="Bact_polysacc_biosynth/exp"/>
</dbReference>
<dbReference type="Pfam" id="PF02706">
    <property type="entry name" value="Wzz"/>
    <property type="match status" value="1"/>
</dbReference>
<dbReference type="PANTHER" id="PTHR32309">
    <property type="entry name" value="TYROSINE-PROTEIN KINASE"/>
    <property type="match status" value="1"/>
</dbReference>
<dbReference type="PATRIC" id="fig|1423810.4.peg.1208"/>
<dbReference type="EMBL" id="AYZK01000002">
    <property type="protein sequence ID" value="KRM87653.1"/>
    <property type="molecule type" value="Genomic_DNA"/>
</dbReference>
<evidence type="ECO:0000256" key="3">
    <source>
        <dbReference type="ARBA" id="ARBA00006683"/>
    </source>
</evidence>
<accession>A0A0R2C8N4</accession>
<dbReference type="GO" id="GO:0004713">
    <property type="term" value="F:protein tyrosine kinase activity"/>
    <property type="evidence" value="ECO:0007669"/>
    <property type="project" value="TreeGrafter"/>
</dbReference>
<evidence type="ECO:0000256" key="5">
    <source>
        <dbReference type="ARBA" id="ARBA00022475"/>
    </source>
</evidence>
<evidence type="ECO:0000256" key="6">
    <source>
        <dbReference type="ARBA" id="ARBA00022692"/>
    </source>
</evidence>
<evidence type="ECO:0000256" key="2">
    <source>
        <dbReference type="ARBA" id="ARBA00005132"/>
    </source>
</evidence>
<evidence type="ECO:0000313" key="15">
    <source>
        <dbReference type="EMBL" id="KRM87653.1"/>
    </source>
</evidence>
<dbReference type="GO" id="GO:0005886">
    <property type="term" value="C:plasma membrane"/>
    <property type="evidence" value="ECO:0007669"/>
    <property type="project" value="UniProtKB-SubCell"/>
</dbReference>
<evidence type="ECO:0000259" key="14">
    <source>
        <dbReference type="Pfam" id="PF02706"/>
    </source>
</evidence>
<reference evidence="15 16" key="1">
    <citation type="journal article" date="2015" name="Genome Announc.">
        <title>Expanding the biotechnology potential of lactobacilli through comparative genomics of 213 strains and associated genera.</title>
        <authorList>
            <person name="Sun Z."/>
            <person name="Harris H.M."/>
            <person name="McCann A."/>
            <person name="Guo C."/>
            <person name="Argimon S."/>
            <person name="Zhang W."/>
            <person name="Yang X."/>
            <person name="Jeffery I.B."/>
            <person name="Cooney J.C."/>
            <person name="Kagawa T.F."/>
            <person name="Liu W."/>
            <person name="Song Y."/>
            <person name="Salvetti E."/>
            <person name="Wrobel A."/>
            <person name="Rasinkangas P."/>
            <person name="Parkhill J."/>
            <person name="Rea M.C."/>
            <person name="O'Sullivan O."/>
            <person name="Ritari J."/>
            <person name="Douillard F.P."/>
            <person name="Paul Ross R."/>
            <person name="Yang R."/>
            <person name="Briner A.E."/>
            <person name="Felis G.E."/>
            <person name="de Vos W.M."/>
            <person name="Barrangou R."/>
            <person name="Klaenhammer T.R."/>
            <person name="Caufield P.W."/>
            <person name="Cui Y."/>
            <person name="Zhang H."/>
            <person name="O'Toole P.W."/>
        </authorList>
    </citation>
    <scope>NUCLEOTIDE SEQUENCE [LARGE SCALE GENOMIC DNA]</scope>
    <source>
        <strain evidence="15 16">DSM 22698</strain>
    </source>
</reference>
<organism evidence="15 16">
    <name type="scientific">Lacticaseibacillus thailandensis DSM 22698 = JCM 13996</name>
    <dbReference type="NCBI Taxonomy" id="1423810"/>
    <lineage>
        <taxon>Bacteria</taxon>
        <taxon>Bacillati</taxon>
        <taxon>Bacillota</taxon>
        <taxon>Bacilli</taxon>
        <taxon>Lactobacillales</taxon>
        <taxon>Lactobacillaceae</taxon>
        <taxon>Lacticaseibacillus</taxon>
    </lineage>
</organism>